<dbReference type="InterPro" id="IPR010930">
    <property type="entry name" value="Flg_bb/hook_C_dom"/>
</dbReference>
<evidence type="ECO:0000313" key="7">
    <source>
        <dbReference type="Proteomes" id="UP000277811"/>
    </source>
</evidence>
<dbReference type="PANTHER" id="PTHR30435:SF19">
    <property type="entry name" value="FLAGELLAR BASAL-BODY ROD PROTEIN FLGG"/>
    <property type="match status" value="1"/>
</dbReference>
<dbReference type="PANTHER" id="PTHR30435">
    <property type="entry name" value="FLAGELLAR PROTEIN"/>
    <property type="match status" value="1"/>
</dbReference>
<evidence type="ECO:0000256" key="1">
    <source>
        <dbReference type="ARBA" id="ARBA00009677"/>
    </source>
</evidence>
<gene>
    <name evidence="6" type="ORF">LUCI_4197</name>
</gene>
<dbReference type="Pfam" id="PF00460">
    <property type="entry name" value="Flg_bb_rod"/>
    <property type="match status" value="1"/>
</dbReference>
<evidence type="ECO:0000259" key="5">
    <source>
        <dbReference type="Pfam" id="PF22692"/>
    </source>
</evidence>
<feature type="domain" description="Flagellar basal-body/hook protein C-terminal" evidence="4">
    <location>
        <begin position="198"/>
        <end position="241"/>
    </location>
</feature>
<dbReference type="NCBIfam" id="TIGR02490">
    <property type="entry name" value="flgF"/>
    <property type="match status" value="1"/>
</dbReference>
<evidence type="ECO:0000259" key="4">
    <source>
        <dbReference type="Pfam" id="PF06429"/>
    </source>
</evidence>
<dbReference type="SUPFAM" id="SSF117143">
    <property type="entry name" value="Flagellar hook protein flgE"/>
    <property type="match status" value="1"/>
</dbReference>
<dbReference type="GO" id="GO:0030694">
    <property type="term" value="C:bacterial-type flagellum basal body, rod"/>
    <property type="evidence" value="ECO:0007669"/>
    <property type="project" value="InterPro"/>
</dbReference>
<dbReference type="InterPro" id="IPR053967">
    <property type="entry name" value="LlgE_F_G-like_D1"/>
</dbReference>
<organism evidence="6 7">
    <name type="scientific">Lucifera butyrica</name>
    <dbReference type="NCBI Taxonomy" id="1351585"/>
    <lineage>
        <taxon>Bacteria</taxon>
        <taxon>Bacillati</taxon>
        <taxon>Bacillota</taxon>
        <taxon>Negativicutes</taxon>
        <taxon>Veillonellales</taxon>
        <taxon>Veillonellaceae</taxon>
        <taxon>Lucifera</taxon>
    </lineage>
</organism>
<feature type="domain" description="Flagellar hook protein FlgE/F/G-like D1" evidence="5">
    <location>
        <begin position="91"/>
        <end position="153"/>
    </location>
</feature>
<keyword evidence="6" id="KW-0966">Cell projection</keyword>
<comment type="subcellular location">
    <subcellularLocation>
        <location evidence="2">Bacterial flagellum basal body</location>
    </subcellularLocation>
</comment>
<dbReference type="InterPro" id="IPR001444">
    <property type="entry name" value="Flag_bb_rod_N"/>
</dbReference>
<dbReference type="Proteomes" id="UP000277811">
    <property type="component" value="Unassembled WGS sequence"/>
</dbReference>
<dbReference type="EMBL" id="UPPP01000103">
    <property type="protein sequence ID" value="VBB08914.1"/>
    <property type="molecule type" value="Genomic_DNA"/>
</dbReference>
<keyword evidence="7" id="KW-1185">Reference proteome</keyword>
<keyword evidence="6" id="KW-0969">Cilium</keyword>
<sequence>MIRGIYIAASGMLAESLRNDAIANNLANANSAGYKKDITVTKNFADMMLERINDGPVEPVGPLGSGTMVDEIATDHSAGSIRSTGNDLDFALQGDGYFVVQTPAGTRYTRDGSFTLDAQGELVTADGYQVLGPNGPIRLSGGKVAVSPQGRIQVDGLDAGQLQIVDFANKKQLSKEGNSLFVAANGAVPQASNATVHQGFLEGSNVNIVSEMVNMISGYRTYEVDSKMVQAQDQLLDKAVNEVGKVG</sequence>
<dbReference type="InterPro" id="IPR037925">
    <property type="entry name" value="FlgE/F/G-like"/>
</dbReference>
<proteinExistence type="inferred from homology"/>
<evidence type="ECO:0000256" key="2">
    <source>
        <dbReference type="RuleBase" id="RU362116"/>
    </source>
</evidence>
<dbReference type="NCBIfam" id="TIGR03506">
    <property type="entry name" value="FlgEFG_subfam"/>
    <property type="match status" value="2"/>
</dbReference>
<dbReference type="InterPro" id="IPR012836">
    <property type="entry name" value="FlgF"/>
</dbReference>
<name>A0A498RBN7_9FIRM</name>
<dbReference type="InterPro" id="IPR020013">
    <property type="entry name" value="Flagellar_FlgE/F/G"/>
</dbReference>
<dbReference type="OrthoDB" id="9804559at2"/>
<reference evidence="6 7" key="1">
    <citation type="submission" date="2018-06" db="EMBL/GenBank/DDBJ databases">
        <authorList>
            <person name="Strepis N."/>
        </authorList>
    </citation>
    <scope>NUCLEOTIDE SEQUENCE [LARGE SCALE GENOMIC DNA]</scope>
    <source>
        <strain evidence="6">LUCI</strain>
    </source>
</reference>
<dbReference type="GO" id="GO:0071978">
    <property type="term" value="P:bacterial-type flagellum-dependent swarming motility"/>
    <property type="evidence" value="ECO:0007669"/>
    <property type="project" value="TreeGrafter"/>
</dbReference>
<feature type="domain" description="Flagellar basal body rod protein N-terminal" evidence="3">
    <location>
        <begin position="5"/>
        <end position="35"/>
    </location>
</feature>
<dbReference type="PROSITE" id="PS00588">
    <property type="entry name" value="FLAGELLA_BB_ROD"/>
    <property type="match status" value="1"/>
</dbReference>
<evidence type="ECO:0000313" key="6">
    <source>
        <dbReference type="EMBL" id="VBB08914.1"/>
    </source>
</evidence>
<protein>
    <submittedName>
        <fullName evidence="6">Flagella basal body rod proteins signature</fullName>
    </submittedName>
</protein>
<dbReference type="Pfam" id="PF06429">
    <property type="entry name" value="Flg_bbr_C"/>
    <property type="match status" value="1"/>
</dbReference>
<comment type="similarity">
    <text evidence="1 2">Belongs to the flagella basal body rod proteins family.</text>
</comment>
<dbReference type="Pfam" id="PF22692">
    <property type="entry name" value="LlgE_F_G_D1"/>
    <property type="match status" value="1"/>
</dbReference>
<accession>A0A498RBN7</accession>
<dbReference type="RefSeq" id="WP_122629751.1">
    <property type="nucleotide sequence ID" value="NZ_UPPP01000103.1"/>
</dbReference>
<dbReference type="AlphaFoldDB" id="A0A498RBN7"/>
<evidence type="ECO:0000259" key="3">
    <source>
        <dbReference type="Pfam" id="PF00460"/>
    </source>
</evidence>
<keyword evidence="2" id="KW-0975">Bacterial flagellum</keyword>
<keyword evidence="6" id="KW-0282">Flagellum</keyword>
<dbReference type="InterPro" id="IPR019776">
    <property type="entry name" value="Flagellar_basal_body_rod_CS"/>
</dbReference>